<comment type="caution">
    <text evidence="7">The sequence shown here is derived from an EMBL/GenBank/DDBJ whole genome shotgun (WGS) entry which is preliminary data.</text>
</comment>
<comment type="similarity">
    <text evidence="5">Belongs to the glutamate--cysteine ligase type 2 family. YbdK subfamily.</text>
</comment>
<dbReference type="InterPro" id="IPR006336">
    <property type="entry name" value="GCS2"/>
</dbReference>
<dbReference type="HAMAP" id="MF_01609">
    <property type="entry name" value="Glu_cys_ligase_2"/>
    <property type="match status" value="1"/>
</dbReference>
<evidence type="ECO:0000256" key="4">
    <source>
        <dbReference type="ARBA" id="ARBA00048819"/>
    </source>
</evidence>
<dbReference type="SUPFAM" id="SSF55931">
    <property type="entry name" value="Glutamine synthetase/guanido kinase"/>
    <property type="match status" value="1"/>
</dbReference>
<dbReference type="NCBIfam" id="NF010041">
    <property type="entry name" value="PRK13517.1-1"/>
    <property type="match status" value="1"/>
</dbReference>
<dbReference type="AlphaFoldDB" id="A0A2P4ULY3"/>
<dbReference type="EMBL" id="MTBP01000001">
    <property type="protein sequence ID" value="POM26058.1"/>
    <property type="molecule type" value="Genomic_DNA"/>
</dbReference>
<name>A0A2P4ULY3_9ACTN</name>
<dbReference type="InterPro" id="IPR025841">
    <property type="entry name" value="CP_ATPgrasp_2"/>
</dbReference>
<dbReference type="PANTHER" id="PTHR34595">
    <property type="entry name" value="BLR5612 PROTEIN"/>
    <property type="match status" value="1"/>
</dbReference>
<dbReference type="Gene3D" id="3.30.1490.270">
    <property type="match status" value="1"/>
</dbReference>
<dbReference type="GO" id="GO:0042398">
    <property type="term" value="P:modified amino acid biosynthetic process"/>
    <property type="evidence" value="ECO:0007669"/>
    <property type="project" value="InterPro"/>
</dbReference>
<evidence type="ECO:0000256" key="1">
    <source>
        <dbReference type="ARBA" id="ARBA00022598"/>
    </source>
</evidence>
<dbReference type="Proteomes" id="UP000242367">
    <property type="component" value="Unassembled WGS sequence"/>
</dbReference>
<accession>A0A2P4ULY3</accession>
<dbReference type="EC" id="6.3.2.2" evidence="5"/>
<keyword evidence="8" id="KW-1185">Reference proteome</keyword>
<evidence type="ECO:0000313" key="7">
    <source>
        <dbReference type="EMBL" id="POM26058.1"/>
    </source>
</evidence>
<keyword evidence="2 5" id="KW-0547">Nucleotide-binding</keyword>
<dbReference type="GO" id="GO:0005524">
    <property type="term" value="F:ATP binding"/>
    <property type="evidence" value="ECO:0007669"/>
    <property type="project" value="UniProtKB-KW"/>
</dbReference>
<dbReference type="NCBIfam" id="TIGR02050">
    <property type="entry name" value="gshA_cyan_rel"/>
    <property type="match status" value="1"/>
</dbReference>
<keyword evidence="1 5" id="KW-0436">Ligase</keyword>
<dbReference type="Gene3D" id="3.40.50.11290">
    <property type="match status" value="1"/>
</dbReference>
<comment type="function">
    <text evidence="5">ATP-dependent carboxylate-amine ligase which exhibits weak glutamate--cysteine ligase activity.</text>
</comment>
<keyword evidence="3 5" id="KW-0067">ATP-binding</keyword>
<dbReference type="Pfam" id="PF14403">
    <property type="entry name" value="CP_ATPgrasp_2"/>
    <property type="match status" value="1"/>
</dbReference>
<dbReference type="GO" id="GO:0004357">
    <property type="term" value="F:glutamate-cysteine ligase activity"/>
    <property type="evidence" value="ECO:0007669"/>
    <property type="project" value="UniProtKB-EC"/>
</dbReference>
<evidence type="ECO:0000256" key="3">
    <source>
        <dbReference type="ARBA" id="ARBA00022840"/>
    </source>
</evidence>
<comment type="catalytic activity">
    <reaction evidence="4 5">
        <text>L-cysteine + L-glutamate + ATP = gamma-L-glutamyl-L-cysteine + ADP + phosphate + H(+)</text>
        <dbReference type="Rhea" id="RHEA:13285"/>
        <dbReference type="ChEBI" id="CHEBI:15378"/>
        <dbReference type="ChEBI" id="CHEBI:29985"/>
        <dbReference type="ChEBI" id="CHEBI:30616"/>
        <dbReference type="ChEBI" id="CHEBI:35235"/>
        <dbReference type="ChEBI" id="CHEBI:43474"/>
        <dbReference type="ChEBI" id="CHEBI:58173"/>
        <dbReference type="ChEBI" id="CHEBI:456216"/>
        <dbReference type="EC" id="6.3.2.2"/>
    </reaction>
</comment>
<dbReference type="InterPro" id="IPR014746">
    <property type="entry name" value="Gln_synth/guanido_kin_cat_dom"/>
</dbReference>
<organism evidence="7 8">
    <name type="scientific">Actinomadura rubteroloni</name>
    <dbReference type="NCBI Taxonomy" id="1926885"/>
    <lineage>
        <taxon>Bacteria</taxon>
        <taxon>Bacillati</taxon>
        <taxon>Actinomycetota</taxon>
        <taxon>Actinomycetes</taxon>
        <taxon>Streptosporangiales</taxon>
        <taxon>Thermomonosporaceae</taxon>
        <taxon>Actinomadura</taxon>
    </lineage>
</organism>
<protein>
    <recommendedName>
        <fullName evidence="5">Putative glutamate--cysteine ligase 2</fullName>
        <ecNumber evidence="5">6.3.2.2</ecNumber>
    </recommendedName>
    <alternativeName>
        <fullName evidence="5">Gamma-glutamylcysteine synthetase 2</fullName>
        <shortName evidence="5">GCS 2</shortName>
        <shortName evidence="5">Gamma-GCS 2</shortName>
    </alternativeName>
</protein>
<dbReference type="Pfam" id="PF04107">
    <property type="entry name" value="GCS2"/>
    <property type="match status" value="1"/>
</dbReference>
<dbReference type="InterPro" id="IPR011793">
    <property type="entry name" value="YbdK"/>
</dbReference>
<evidence type="ECO:0000313" key="8">
    <source>
        <dbReference type="Proteomes" id="UP000242367"/>
    </source>
</evidence>
<dbReference type="SUPFAM" id="SSF56059">
    <property type="entry name" value="Glutathione synthetase ATP-binding domain-like"/>
    <property type="match status" value="1"/>
</dbReference>
<dbReference type="Gene3D" id="3.30.590.20">
    <property type="match status" value="1"/>
</dbReference>
<dbReference type="InterPro" id="IPR051680">
    <property type="entry name" value="ATP-dep_Glu-Cys_Ligase-2"/>
</dbReference>
<evidence type="ECO:0000256" key="2">
    <source>
        <dbReference type="ARBA" id="ARBA00022741"/>
    </source>
</evidence>
<feature type="domain" description="Circularly permuted ATP-grasp type 2" evidence="6">
    <location>
        <begin position="446"/>
        <end position="800"/>
    </location>
</feature>
<reference evidence="7 8" key="1">
    <citation type="journal article" date="2017" name="Chemistry">
        <title>Isolation, Biosynthesis and Chemical Modifications of Rubterolones A-F: Rare Tropolone Alkaloids from Actinomadura sp. 5-2.</title>
        <authorList>
            <person name="Guo H."/>
            <person name="Benndorf R."/>
            <person name="Leichnitz D."/>
            <person name="Klassen J.L."/>
            <person name="Vollmers J."/>
            <person name="Gorls H."/>
            <person name="Steinacker M."/>
            <person name="Weigel C."/>
            <person name="Dahse H.M."/>
            <person name="Kaster A.K."/>
            <person name="de Beer Z.W."/>
            <person name="Poulsen M."/>
            <person name="Beemelmanns C."/>
        </authorList>
    </citation>
    <scope>NUCLEOTIDE SEQUENCE [LARGE SCALE GENOMIC DNA]</scope>
    <source>
        <strain evidence="7 8">5-2</strain>
    </source>
</reference>
<dbReference type="PANTHER" id="PTHR34595:SF7">
    <property type="entry name" value="SLL1039 PROTEIN"/>
    <property type="match status" value="1"/>
</dbReference>
<evidence type="ECO:0000256" key="5">
    <source>
        <dbReference type="HAMAP-Rule" id="MF_01609"/>
    </source>
</evidence>
<sequence>MAVGVEEEFHTVDLETHRLLPRADSLLQQLPAERFGAELQRSVVETNSRPFLRLLDLAEDLAALRRGVVASAEPLGLGIVAAGTVPVVDLDALKVTPDARYENMLEEYQALAREQLICGAQVHVDVGDRELAVAVAQRLTPRIPVLLALSASSPYWLGTDTGYASYRTLLWSRWPTAGPMGRFATADEYDALIADLVRSGVISDPGMIYFDVRPSAHLPTVELRLCDACPRVEDVVLLAGLFRAMVIEELDAIDAGRPCEPPRPELARSLTWRAARAGLAGELVDPDARTPVPAPVYVRRVVDALRPTLERTGDWELVSELTDAALTGGGSAARQRAAFAGGGFDGVMDLLLAKTRAHTDWAPAVGPVRPRVEVMLRGYDASADEAVVFDGTARGPYGLVLNALERLGPDGLHEREKLRDEVQRGLGMTFHVDGEKERLFPVDVIPRVIAARDWTWLQDGLVQRVRGLEAFLRDAYGEREAVRAGIVPAWALDEAPGSRADGALVPTGTVRCAVAGIDLVRDGAGRWSVLEDNLRVPSGIGYALANRWLSARVLPELMRAQPTAGPARAISVLRAALAGDAALVTVGESDAAFFEHRLLADEMDIPLVTPDQLRVDDTGVHANGHRVDVLYRRIDEDELYGACPDLLASVQRGSVRLANAPGNGIGDDKALYAFVPDLIRYYLGEEPILPNVPTYLCRDPDQRERVLEEIADLVVKPVDGYGGAGVLIGPDATAAEREEARERIRAEPARWIAQDTVRLSTHPTFHDGRLSPRVVDLRAFVTQAPDAAPEVVPIALTRVAPEGSRVVNSSRGGGSKDTWLVL</sequence>
<gene>
    <name evidence="7" type="primary">ybdK_2</name>
    <name evidence="7" type="ORF">BTM25_04430</name>
</gene>
<evidence type="ECO:0000259" key="6">
    <source>
        <dbReference type="Pfam" id="PF14403"/>
    </source>
</evidence>
<proteinExistence type="inferred from homology"/>